<evidence type="ECO:0000256" key="15">
    <source>
        <dbReference type="SAM" id="Coils"/>
    </source>
</evidence>
<evidence type="ECO:0000256" key="2">
    <source>
        <dbReference type="ARBA" id="ARBA00004496"/>
    </source>
</evidence>
<evidence type="ECO:0000256" key="10">
    <source>
        <dbReference type="ARBA" id="ARBA00022771"/>
    </source>
</evidence>
<evidence type="ECO:0000256" key="6">
    <source>
        <dbReference type="ARBA" id="ARBA00022553"/>
    </source>
</evidence>
<feature type="compositionally biased region" description="Low complexity" evidence="16">
    <location>
        <begin position="383"/>
        <end position="402"/>
    </location>
</feature>
<dbReference type="GeneID" id="20210995"/>
<keyword evidence="4" id="KW-0813">Transport</keyword>
<feature type="region of interest" description="Disordered" evidence="16">
    <location>
        <begin position="150"/>
        <end position="185"/>
    </location>
</feature>
<dbReference type="SUPFAM" id="SSF103652">
    <property type="entry name" value="G protein-binding domain"/>
    <property type="match status" value="1"/>
</dbReference>
<dbReference type="GO" id="GO:0008083">
    <property type="term" value="F:growth factor activity"/>
    <property type="evidence" value="ECO:0007669"/>
    <property type="project" value="InterPro"/>
</dbReference>
<dbReference type="Pfam" id="PF09311">
    <property type="entry name" value="Rab5-bind"/>
    <property type="match status" value="1"/>
</dbReference>
<proteinExistence type="inferred from homology"/>
<dbReference type="OMA" id="XDLKRQN"/>
<dbReference type="Gene3D" id="1.20.5.340">
    <property type="match status" value="1"/>
</dbReference>
<feature type="coiled-coil region" evidence="15">
    <location>
        <begin position="495"/>
        <end position="529"/>
    </location>
</feature>
<evidence type="ECO:0000313" key="20">
    <source>
        <dbReference type="Proteomes" id="UP000015101"/>
    </source>
</evidence>
<evidence type="ECO:0000256" key="13">
    <source>
        <dbReference type="ARBA" id="ARBA00023054"/>
    </source>
</evidence>
<dbReference type="InterPro" id="IPR003914">
    <property type="entry name" value="Rabaptin"/>
</dbReference>
<evidence type="ECO:0000256" key="1">
    <source>
        <dbReference type="ARBA" id="ARBA00004412"/>
    </source>
</evidence>
<dbReference type="InterPro" id="IPR000306">
    <property type="entry name" value="Znf_FYVE"/>
</dbReference>
<keyword evidence="6" id="KW-0597">Phosphoprotein</keyword>
<organism evidence="19 20">
    <name type="scientific">Helobdella robusta</name>
    <name type="common">Californian leech</name>
    <dbReference type="NCBI Taxonomy" id="6412"/>
    <lineage>
        <taxon>Eukaryota</taxon>
        <taxon>Metazoa</taxon>
        <taxon>Spiralia</taxon>
        <taxon>Lophotrochozoa</taxon>
        <taxon>Annelida</taxon>
        <taxon>Clitellata</taxon>
        <taxon>Hirudinea</taxon>
        <taxon>Rhynchobdellida</taxon>
        <taxon>Glossiphoniidae</taxon>
        <taxon>Helobdella</taxon>
    </lineage>
</organism>
<dbReference type="CDD" id="cd15739">
    <property type="entry name" value="FYVE_RABE_unchar"/>
    <property type="match status" value="1"/>
</dbReference>
<dbReference type="GO" id="GO:0005096">
    <property type="term" value="F:GTPase activator activity"/>
    <property type="evidence" value="ECO:0007669"/>
    <property type="project" value="InterPro"/>
</dbReference>
<evidence type="ECO:0000259" key="17">
    <source>
        <dbReference type="PROSITE" id="PS50178"/>
    </source>
</evidence>
<dbReference type="STRING" id="6412.T1FQ98"/>
<evidence type="ECO:0000313" key="19">
    <source>
        <dbReference type="EnsemblMetazoa" id="HelroP188699"/>
    </source>
</evidence>
<reference evidence="18 20" key="2">
    <citation type="journal article" date="2013" name="Nature">
        <title>Insights into bilaterian evolution from three spiralian genomes.</title>
        <authorList>
            <person name="Simakov O."/>
            <person name="Marletaz F."/>
            <person name="Cho S.J."/>
            <person name="Edsinger-Gonzales E."/>
            <person name="Havlak P."/>
            <person name="Hellsten U."/>
            <person name="Kuo D.H."/>
            <person name="Larsson T."/>
            <person name="Lv J."/>
            <person name="Arendt D."/>
            <person name="Savage R."/>
            <person name="Osoegawa K."/>
            <person name="de Jong P."/>
            <person name="Grimwood J."/>
            <person name="Chapman J.A."/>
            <person name="Shapiro H."/>
            <person name="Aerts A."/>
            <person name="Otillar R.P."/>
            <person name="Terry A.Y."/>
            <person name="Boore J.L."/>
            <person name="Grigoriev I.V."/>
            <person name="Lindberg D.R."/>
            <person name="Seaver E.C."/>
            <person name="Weisblat D.A."/>
            <person name="Putnam N.H."/>
            <person name="Rokhsar D.S."/>
        </authorList>
    </citation>
    <scope>NUCLEOTIDE SEQUENCE</scope>
</reference>
<dbReference type="Gene3D" id="1.20.5.730">
    <property type="entry name" value="Single helix bin"/>
    <property type="match status" value="1"/>
</dbReference>
<evidence type="ECO:0000313" key="18">
    <source>
        <dbReference type="EMBL" id="ESO02424.1"/>
    </source>
</evidence>
<dbReference type="PANTHER" id="PTHR31179">
    <property type="entry name" value="RAB GTPASE-BINDING EFFECTOR PROTEIN"/>
    <property type="match status" value="1"/>
</dbReference>
<gene>
    <name evidence="19" type="primary">20210995</name>
    <name evidence="18" type="ORF">HELRODRAFT_188699</name>
</gene>
<keyword evidence="12" id="KW-0653">Protein transport</keyword>
<dbReference type="RefSeq" id="XP_009019832.1">
    <property type="nucleotide sequence ID" value="XM_009021584.1"/>
</dbReference>
<dbReference type="Pfam" id="PF01363">
    <property type="entry name" value="FYVE"/>
    <property type="match status" value="1"/>
</dbReference>
<feature type="domain" description="FYVE-type" evidence="17">
    <location>
        <begin position="707"/>
        <end position="766"/>
    </location>
</feature>
<reference evidence="19" key="3">
    <citation type="submission" date="2015-06" db="UniProtKB">
        <authorList>
            <consortium name="EnsemblMetazoa"/>
        </authorList>
    </citation>
    <scope>IDENTIFICATION</scope>
</reference>
<dbReference type="eggNOG" id="KOG0993">
    <property type="taxonomic scope" value="Eukaryota"/>
</dbReference>
<dbReference type="OrthoDB" id="79871at2759"/>
<dbReference type="EnsemblMetazoa" id="HelroT188699">
    <property type="protein sequence ID" value="HelroP188699"/>
    <property type="gene ID" value="HelroG188699"/>
</dbReference>
<evidence type="ECO:0000256" key="9">
    <source>
        <dbReference type="ARBA" id="ARBA00022753"/>
    </source>
</evidence>
<keyword evidence="7" id="KW-0254">Endocytosis</keyword>
<comment type="similarity">
    <text evidence="3">Belongs to the rabaptin family.</text>
</comment>
<feature type="coiled-coil region" evidence="15">
    <location>
        <begin position="566"/>
        <end position="621"/>
    </location>
</feature>
<dbReference type="GO" id="GO:0008270">
    <property type="term" value="F:zinc ion binding"/>
    <property type="evidence" value="ECO:0007669"/>
    <property type="project" value="UniProtKB-KW"/>
</dbReference>
<evidence type="ECO:0000256" key="4">
    <source>
        <dbReference type="ARBA" id="ARBA00022448"/>
    </source>
</evidence>
<dbReference type="FunFam" id="1.20.5.730:FF:000005">
    <property type="entry name" value="RABaptiN (Rab effector)"/>
    <property type="match status" value="1"/>
</dbReference>
<evidence type="ECO:0000256" key="12">
    <source>
        <dbReference type="ARBA" id="ARBA00022927"/>
    </source>
</evidence>
<evidence type="ECO:0000256" key="5">
    <source>
        <dbReference type="ARBA" id="ARBA00022490"/>
    </source>
</evidence>
<keyword evidence="13 15" id="KW-0175">Coiled coil</keyword>
<keyword evidence="9" id="KW-0967">Endosome</keyword>
<dbReference type="InterPro" id="IPR011011">
    <property type="entry name" value="Znf_FYVE_PHD"/>
</dbReference>
<dbReference type="Pfam" id="PF03528">
    <property type="entry name" value="Rabaptin"/>
    <property type="match status" value="2"/>
</dbReference>
<name>T1FQ98_HELRO</name>
<evidence type="ECO:0000256" key="11">
    <source>
        <dbReference type="ARBA" id="ARBA00022833"/>
    </source>
</evidence>
<dbReference type="InterPro" id="IPR013083">
    <property type="entry name" value="Znf_RING/FYVE/PHD"/>
</dbReference>
<dbReference type="SUPFAM" id="SSF57903">
    <property type="entry name" value="FYVE/PHD zinc finger"/>
    <property type="match status" value="1"/>
</dbReference>
<dbReference type="InParanoid" id="T1FQ98"/>
<dbReference type="EMBL" id="KB096742">
    <property type="protein sequence ID" value="ESO02424.1"/>
    <property type="molecule type" value="Genomic_DNA"/>
</dbReference>
<protein>
    <recommendedName>
        <fullName evidence="17">FYVE-type domain-containing protein</fullName>
    </recommendedName>
</protein>
<evidence type="ECO:0000256" key="8">
    <source>
        <dbReference type="ARBA" id="ARBA00022723"/>
    </source>
</evidence>
<evidence type="ECO:0000256" key="14">
    <source>
        <dbReference type="PROSITE-ProRule" id="PRU00091"/>
    </source>
</evidence>
<comment type="subcellular location">
    <subcellularLocation>
        <location evidence="2">Cytoplasm</location>
    </subcellularLocation>
    <subcellularLocation>
        <location evidence="1">Early endosome</location>
    </subcellularLocation>
</comment>
<dbReference type="PROSITE" id="PS50178">
    <property type="entry name" value="ZF_FYVE"/>
    <property type="match status" value="1"/>
</dbReference>
<dbReference type="InterPro" id="IPR018514">
    <property type="entry name" value="Rabaptin_CC"/>
</dbReference>
<dbReference type="SMART" id="SM00064">
    <property type="entry name" value="FYVE"/>
    <property type="match status" value="1"/>
</dbReference>
<dbReference type="AlphaFoldDB" id="T1FQ98"/>
<dbReference type="CTD" id="20210995"/>
<evidence type="ECO:0000256" key="7">
    <source>
        <dbReference type="ARBA" id="ARBA00022583"/>
    </source>
</evidence>
<reference evidence="20" key="1">
    <citation type="submission" date="2012-12" db="EMBL/GenBank/DDBJ databases">
        <authorList>
            <person name="Hellsten U."/>
            <person name="Grimwood J."/>
            <person name="Chapman J.A."/>
            <person name="Shapiro H."/>
            <person name="Aerts A."/>
            <person name="Otillar R.P."/>
            <person name="Terry A.Y."/>
            <person name="Boore J.L."/>
            <person name="Simakov O."/>
            <person name="Marletaz F."/>
            <person name="Cho S.-J."/>
            <person name="Edsinger-Gonzales E."/>
            <person name="Havlak P."/>
            <person name="Kuo D.-H."/>
            <person name="Larsson T."/>
            <person name="Lv J."/>
            <person name="Arendt D."/>
            <person name="Savage R."/>
            <person name="Osoegawa K."/>
            <person name="de Jong P."/>
            <person name="Lindberg D.R."/>
            <person name="Seaver E.C."/>
            <person name="Weisblat D.A."/>
            <person name="Putnam N.H."/>
            <person name="Grigoriev I.V."/>
            <person name="Rokhsar D.S."/>
        </authorList>
    </citation>
    <scope>NUCLEOTIDE SEQUENCE</scope>
</reference>
<dbReference type="HOGENOM" id="CLU_016882_0_0_1"/>
<keyword evidence="8" id="KW-0479">Metal-binding</keyword>
<keyword evidence="10 14" id="KW-0863">Zinc-finger</keyword>
<keyword evidence="20" id="KW-1185">Reference proteome</keyword>
<keyword evidence="5" id="KW-0963">Cytoplasm</keyword>
<dbReference type="PANTHER" id="PTHR31179:SF7">
    <property type="entry name" value="FYVE-TYPE DOMAIN-CONTAINING PROTEIN"/>
    <property type="match status" value="1"/>
</dbReference>
<dbReference type="InterPro" id="IPR017455">
    <property type="entry name" value="Znf_FYVE-rel"/>
</dbReference>
<dbReference type="Gene3D" id="3.30.40.10">
    <property type="entry name" value="Zinc/RING finger domain, C3HC4 (zinc finger)"/>
    <property type="match status" value="1"/>
</dbReference>
<dbReference type="GO" id="GO:0006897">
    <property type="term" value="P:endocytosis"/>
    <property type="evidence" value="ECO:0007669"/>
    <property type="project" value="UniProtKB-KW"/>
</dbReference>
<feature type="compositionally biased region" description="Low complexity" evidence="16">
    <location>
        <begin position="160"/>
        <end position="171"/>
    </location>
</feature>
<feature type="region of interest" description="Disordered" evidence="16">
    <location>
        <begin position="289"/>
        <end position="327"/>
    </location>
</feature>
<evidence type="ECO:0000256" key="3">
    <source>
        <dbReference type="ARBA" id="ARBA00006603"/>
    </source>
</evidence>
<dbReference type="EMBL" id="AMQM01000880">
    <property type="status" value="NOT_ANNOTATED_CDS"/>
    <property type="molecule type" value="Genomic_DNA"/>
</dbReference>
<dbReference type="KEGG" id="hro:HELRODRAFT_188699"/>
<accession>T1FQ98</accession>
<dbReference type="GO" id="GO:0005769">
    <property type="term" value="C:early endosome"/>
    <property type="evidence" value="ECO:0007669"/>
    <property type="project" value="UniProtKB-SubCell"/>
</dbReference>
<keyword evidence="11" id="KW-0862">Zinc</keyword>
<dbReference type="InterPro" id="IPR015390">
    <property type="entry name" value="Rabaptin_Rab5-bd_dom"/>
</dbReference>
<feature type="compositionally biased region" description="Low complexity" evidence="16">
    <location>
        <begin position="343"/>
        <end position="360"/>
    </location>
</feature>
<dbReference type="GO" id="GO:0015031">
    <property type="term" value="P:protein transport"/>
    <property type="evidence" value="ECO:0007669"/>
    <property type="project" value="UniProtKB-KW"/>
</dbReference>
<evidence type="ECO:0000256" key="16">
    <source>
        <dbReference type="SAM" id="MobiDB-lite"/>
    </source>
</evidence>
<dbReference type="Proteomes" id="UP000015101">
    <property type="component" value="Unassembled WGS sequence"/>
</dbReference>
<feature type="region of interest" description="Disordered" evidence="16">
    <location>
        <begin position="341"/>
        <end position="405"/>
    </location>
</feature>
<sequence length="782" mass="90542">MLKEKIDEMKSEMTIAEVNKDDEITRMRQKFHEESASFQHILKESIEQARQNATMKFEEEKLEWIKNNDKIQQELKELKMKLSHEISEGPLSTIAKTFQKKITSAKKEEEPENLENSMKKAQEDVEMLKSVVTPLEDEINSLKKQLQEKTEQLDRYLSQSTTTTDASTPDACGGGGGGSDEESAKNEVVELKKNVHSERGSRTDLEMYVTVLNIQKDVLKADYDRIKEQLETVQKLLNMNVQRLESVLTDEQREMVEDLKAKDTNRIKVEQRVEHLRQLRIREELVHSSRNKQESMLNDLQLPPRSPIVTSTSKEHQQQQPRKHAYSSNHEDVFADDLNTVIPSQSSTPSSSSPSLQSSSGVNNGYDVIVVPNNDVTDDVAAHSKQQQQQHSHAGNHQNSSSRVVSDLEWQKLQIEESEKKLSGQVKTLIKHLDVERLSLNKQGGYIKELEDSLRTVVENSEMNTLRNKLHESENFLKSFKDNFERNKMELYDCLKNLVHDREQIQRELTRLQNENDSLLDKHTKKAQEMQEEFINFPNNLEEMHLLLLRYREDLITCKVTLEHNTEVLRSEISFLKSRLEAEQQERNNMEETLTQELNAHRQLSSELESERVKRKEEEKLKAVAEDLIVKNAKTIENLQFEVKQLTSVKAKNDKYIQELKGKIHSLQVDLDNSEDVQRDFVKLSQTLQIQLEKIRAAETEVRWQHEDDVIECSNCKVHFNGHNKKKIHCKHCGQIFCVECLSKTVNSGPNMRPNKVCDVCHTMLVKDATPYFSVEQSHTLS</sequence>